<dbReference type="Pfam" id="PF01809">
    <property type="entry name" value="YidD"/>
    <property type="match status" value="1"/>
</dbReference>
<name>A0ABX8WMF9_9GAMM</name>
<sequence length="82" mass="9414">MISRILIFCIRCYKRLLSPLLGQRCRFYPSCSTYGIEAIQRFGALHGGWLTMKRIARCHPLNPGGMDPVPDKPDKDCPCHRH</sequence>
<dbReference type="EMBL" id="CP080544">
    <property type="protein sequence ID" value="QYR52292.1"/>
    <property type="molecule type" value="Genomic_DNA"/>
</dbReference>
<dbReference type="HAMAP" id="MF_00386">
    <property type="entry name" value="UPF0161_YidD"/>
    <property type="match status" value="1"/>
</dbReference>
<accession>A0ABX8WMF9</accession>
<comment type="similarity">
    <text evidence="1">Belongs to the UPF0161 family.</text>
</comment>
<evidence type="ECO:0000313" key="3">
    <source>
        <dbReference type="EMBL" id="QYR52292.1"/>
    </source>
</evidence>
<dbReference type="Proteomes" id="UP000824755">
    <property type="component" value="Chromosome"/>
</dbReference>
<gene>
    <name evidence="3" type="primary">yidD</name>
    <name evidence="3" type="ORF">H8L67_06660</name>
</gene>
<proteinExistence type="inferred from homology"/>
<comment type="subcellular location">
    <subcellularLocation>
        <location evidence="1">Cell membrane</location>
        <topology evidence="1">Peripheral membrane protein</topology>
        <orientation evidence="1">Cytoplasmic side</orientation>
    </subcellularLocation>
</comment>
<dbReference type="InterPro" id="IPR002696">
    <property type="entry name" value="Membr_insert_effic_factor_YidD"/>
</dbReference>
<dbReference type="PANTHER" id="PTHR33383">
    <property type="entry name" value="MEMBRANE PROTEIN INSERTION EFFICIENCY FACTOR-RELATED"/>
    <property type="match status" value="1"/>
</dbReference>
<feature type="region of interest" description="Disordered" evidence="2">
    <location>
        <begin position="62"/>
        <end position="82"/>
    </location>
</feature>
<comment type="function">
    <text evidence="1">Could be involved in insertion of integral membrane proteins into the membrane.</text>
</comment>
<dbReference type="PANTHER" id="PTHR33383:SF1">
    <property type="entry name" value="MEMBRANE PROTEIN INSERTION EFFICIENCY FACTOR-RELATED"/>
    <property type="match status" value="1"/>
</dbReference>
<evidence type="ECO:0000256" key="1">
    <source>
        <dbReference type="HAMAP-Rule" id="MF_00386"/>
    </source>
</evidence>
<evidence type="ECO:0000256" key="2">
    <source>
        <dbReference type="SAM" id="MobiDB-lite"/>
    </source>
</evidence>
<dbReference type="NCBIfam" id="TIGR00278">
    <property type="entry name" value="membrane protein insertion efficiency factor YidD"/>
    <property type="match status" value="1"/>
</dbReference>
<feature type="compositionally biased region" description="Basic and acidic residues" evidence="2">
    <location>
        <begin position="69"/>
        <end position="82"/>
    </location>
</feature>
<organism evidence="3 4">
    <name type="scientific">Lysobacter soyae</name>
    <dbReference type="NCBI Taxonomy" id="2764185"/>
    <lineage>
        <taxon>Bacteria</taxon>
        <taxon>Pseudomonadati</taxon>
        <taxon>Pseudomonadota</taxon>
        <taxon>Gammaproteobacteria</taxon>
        <taxon>Lysobacterales</taxon>
        <taxon>Lysobacteraceae</taxon>
        <taxon>Lysobacter</taxon>
    </lineage>
</organism>
<reference evidence="3 4" key="1">
    <citation type="submission" date="2021-08" db="EMBL/GenBank/DDBJ databases">
        <title>Lysobacter sp. strain CJ11 Genome sequencing and assembly.</title>
        <authorList>
            <person name="Kim I."/>
        </authorList>
    </citation>
    <scope>NUCLEOTIDE SEQUENCE [LARGE SCALE GENOMIC DNA]</scope>
    <source>
        <strain evidence="3 4">CJ11</strain>
    </source>
</reference>
<protein>
    <recommendedName>
        <fullName evidence="1">Putative membrane protein insertion efficiency factor</fullName>
    </recommendedName>
</protein>
<keyword evidence="1" id="KW-0472">Membrane</keyword>
<keyword evidence="4" id="KW-1185">Reference proteome</keyword>
<dbReference type="SMART" id="SM01234">
    <property type="entry name" value="Haemolytic"/>
    <property type="match status" value="1"/>
</dbReference>
<keyword evidence="1" id="KW-1003">Cell membrane</keyword>
<dbReference type="RefSeq" id="WP_220379079.1">
    <property type="nucleotide sequence ID" value="NZ_CP080544.1"/>
</dbReference>
<evidence type="ECO:0000313" key="4">
    <source>
        <dbReference type="Proteomes" id="UP000824755"/>
    </source>
</evidence>